<keyword evidence="2" id="KW-0238">DNA-binding</keyword>
<evidence type="ECO:0000256" key="1">
    <source>
        <dbReference type="ARBA" id="ARBA00023015"/>
    </source>
</evidence>
<evidence type="ECO:0000313" key="6">
    <source>
        <dbReference type="Proteomes" id="UP000315648"/>
    </source>
</evidence>
<gene>
    <name evidence="5" type="ORF">FPL22_08445</name>
</gene>
<protein>
    <submittedName>
        <fullName evidence="5">LacI family transcriptional regulator</fullName>
    </submittedName>
</protein>
<dbReference type="Pfam" id="PF13377">
    <property type="entry name" value="Peripla_BP_3"/>
    <property type="match status" value="1"/>
</dbReference>
<dbReference type="CDD" id="cd01392">
    <property type="entry name" value="HTH_LacI"/>
    <property type="match status" value="1"/>
</dbReference>
<dbReference type="InterPro" id="IPR046335">
    <property type="entry name" value="LacI/GalR-like_sensor"/>
</dbReference>
<dbReference type="Gene3D" id="3.40.50.2300">
    <property type="match status" value="2"/>
</dbReference>
<dbReference type="PROSITE" id="PS50932">
    <property type="entry name" value="HTH_LACI_2"/>
    <property type="match status" value="1"/>
</dbReference>
<dbReference type="Pfam" id="PF00356">
    <property type="entry name" value="LacI"/>
    <property type="match status" value="1"/>
</dbReference>
<dbReference type="PANTHER" id="PTHR30146">
    <property type="entry name" value="LACI-RELATED TRANSCRIPTIONAL REPRESSOR"/>
    <property type="match status" value="1"/>
</dbReference>
<dbReference type="InterPro" id="IPR010982">
    <property type="entry name" value="Lambda_DNA-bd_dom_sf"/>
</dbReference>
<keyword evidence="3" id="KW-0804">Transcription</keyword>
<keyword evidence="1" id="KW-0805">Transcription regulation</keyword>
<dbReference type="PANTHER" id="PTHR30146:SF109">
    <property type="entry name" value="HTH-TYPE TRANSCRIPTIONAL REGULATOR GALS"/>
    <property type="match status" value="1"/>
</dbReference>
<dbReference type="GO" id="GO:0003700">
    <property type="term" value="F:DNA-binding transcription factor activity"/>
    <property type="evidence" value="ECO:0007669"/>
    <property type="project" value="TreeGrafter"/>
</dbReference>
<dbReference type="Proteomes" id="UP000315648">
    <property type="component" value="Unassembled WGS sequence"/>
</dbReference>
<dbReference type="InterPro" id="IPR000843">
    <property type="entry name" value="HTH_LacI"/>
</dbReference>
<dbReference type="InterPro" id="IPR028082">
    <property type="entry name" value="Peripla_BP_I"/>
</dbReference>
<dbReference type="SUPFAM" id="SSF47413">
    <property type="entry name" value="lambda repressor-like DNA-binding domains"/>
    <property type="match status" value="1"/>
</dbReference>
<organism evidence="5 6">
    <name type="scientific">Rariglobus hedericola</name>
    <dbReference type="NCBI Taxonomy" id="2597822"/>
    <lineage>
        <taxon>Bacteria</taxon>
        <taxon>Pseudomonadati</taxon>
        <taxon>Verrucomicrobiota</taxon>
        <taxon>Opitutia</taxon>
        <taxon>Opitutales</taxon>
        <taxon>Opitutaceae</taxon>
        <taxon>Rariglobus</taxon>
    </lineage>
</organism>
<evidence type="ECO:0000256" key="3">
    <source>
        <dbReference type="ARBA" id="ARBA00023163"/>
    </source>
</evidence>
<dbReference type="Gene3D" id="1.10.260.40">
    <property type="entry name" value="lambda repressor-like DNA-binding domains"/>
    <property type="match status" value="1"/>
</dbReference>
<evidence type="ECO:0000259" key="4">
    <source>
        <dbReference type="PROSITE" id="PS50932"/>
    </source>
</evidence>
<evidence type="ECO:0000313" key="5">
    <source>
        <dbReference type="EMBL" id="TSJ79307.1"/>
    </source>
</evidence>
<reference evidence="5 6" key="1">
    <citation type="submission" date="2019-07" db="EMBL/GenBank/DDBJ databases">
        <title>Description of 53C-WASEF.</title>
        <authorList>
            <person name="Pitt A."/>
            <person name="Hahn M.W."/>
        </authorList>
    </citation>
    <scope>NUCLEOTIDE SEQUENCE [LARGE SCALE GENOMIC DNA]</scope>
    <source>
        <strain evidence="5 6">53C-WASEF</strain>
    </source>
</reference>
<accession>A0A556QRN5</accession>
<dbReference type="GO" id="GO:0000976">
    <property type="term" value="F:transcription cis-regulatory region binding"/>
    <property type="evidence" value="ECO:0007669"/>
    <property type="project" value="TreeGrafter"/>
</dbReference>
<dbReference type="OrthoDB" id="9803256at2"/>
<sequence>MPRRITLRDIAIKADVDISTVSRALHNSASVHLETRAQIQKIATDLGYRPDPALSALAAYRKSLQPSSSYQSTLAWLDNWPLRGAMREIQSFNEYFLGATERANRYGYKLEEFFLRGKDMTPARMGSILRARNIQGIIVPPQQHDGGKLDFDFTHFSAVALGYSLRPALLHVVTNHQFLSITLVVKKLRDLGYRRIALYLYADWDKKVNEGYSTGFLSAQKNLPAKDRIPAYLYEGSESVAEEIIAAKFRDWFTRARPEVIITQGLYPEIVNWLKPLRIRVPRDVGIVDLSTHPDKPQVSGIYQNDRLIGATAADIVIGMLQRNEQGLPATLIYTQVDGVWQPGESVRSIEGSIVRPHS</sequence>
<name>A0A556QRN5_9BACT</name>
<dbReference type="EMBL" id="VMBG01000001">
    <property type="protein sequence ID" value="TSJ79307.1"/>
    <property type="molecule type" value="Genomic_DNA"/>
</dbReference>
<proteinExistence type="predicted"/>
<dbReference type="AlphaFoldDB" id="A0A556QRN5"/>
<keyword evidence="6" id="KW-1185">Reference proteome</keyword>
<comment type="caution">
    <text evidence="5">The sequence shown here is derived from an EMBL/GenBank/DDBJ whole genome shotgun (WGS) entry which is preliminary data.</text>
</comment>
<dbReference type="RefSeq" id="WP_144229724.1">
    <property type="nucleotide sequence ID" value="NZ_CBCRVV010000007.1"/>
</dbReference>
<dbReference type="SUPFAM" id="SSF53822">
    <property type="entry name" value="Periplasmic binding protein-like I"/>
    <property type="match status" value="1"/>
</dbReference>
<dbReference type="SMART" id="SM00354">
    <property type="entry name" value="HTH_LACI"/>
    <property type="match status" value="1"/>
</dbReference>
<evidence type="ECO:0000256" key="2">
    <source>
        <dbReference type="ARBA" id="ARBA00023125"/>
    </source>
</evidence>
<feature type="domain" description="HTH lacI-type" evidence="4">
    <location>
        <begin position="5"/>
        <end position="59"/>
    </location>
</feature>